<keyword evidence="3 9" id="KW-0547">Nucleotide-binding</keyword>
<evidence type="ECO:0000259" key="10">
    <source>
        <dbReference type="Pfam" id="PF00501"/>
    </source>
</evidence>
<keyword evidence="2 9" id="KW-0436">Ligase</keyword>
<evidence type="ECO:0000256" key="9">
    <source>
        <dbReference type="PIRNR" id="PIRNR006444"/>
    </source>
</evidence>
<dbReference type="GO" id="GO:0000166">
    <property type="term" value="F:nucleotide binding"/>
    <property type="evidence" value="ECO:0007669"/>
    <property type="project" value="UniProtKB-KW"/>
</dbReference>
<dbReference type="PANTHER" id="PTHR43845:SF1">
    <property type="entry name" value="BLR5969 PROTEIN"/>
    <property type="match status" value="1"/>
</dbReference>
<dbReference type="InterPro" id="IPR011880">
    <property type="entry name" value="PA_CoA_ligase"/>
</dbReference>
<evidence type="ECO:0000313" key="12">
    <source>
        <dbReference type="EMBL" id="AUB81295.1"/>
    </source>
</evidence>
<evidence type="ECO:0000256" key="3">
    <source>
        <dbReference type="ARBA" id="ARBA00022741"/>
    </source>
</evidence>
<dbReference type="EC" id="6.2.1.30" evidence="6 9"/>
<dbReference type="AlphaFoldDB" id="A0A2K8U6W3"/>
<evidence type="ECO:0000256" key="2">
    <source>
        <dbReference type="ARBA" id="ARBA00022598"/>
    </source>
</evidence>
<dbReference type="CDD" id="cd05913">
    <property type="entry name" value="PaaK"/>
    <property type="match status" value="1"/>
</dbReference>
<dbReference type="SUPFAM" id="SSF56801">
    <property type="entry name" value="Acetyl-CoA synthetase-like"/>
    <property type="match status" value="1"/>
</dbReference>
<sequence>MQTELWNDAAGGFHPVSAPDFLPAARLEEVQLRRLRAVVARAFEHVPLFRQRLEKRGLTPDVIGSLADIARLPFTVKTDLRDTYPFGLFASPMGDVVRLHASSGTTGKPIVVAYTREDVDVWAEVMARTFAACGLHRGDILQNAFGYGLFTGGLGAHYGAEALGATVIPVSGGNTERQLMVLRDFGVSALCCTPSYFVHLIERAKDVGVDLKDLPLRVGVFGAEPWSDAMRQHIESEAGVRAYDIYGLSEIIGPGVASECAAQDGLHVFEDHFYPEIIDPDTGASLPDGEEGELVLTTLSKKAMPMIRYRTRDITRIIGEPCVCGRTLRRIRRIGRRSDDMIIIRGVNVFPSQVEAALLQVEGTLPHYRIILTRERGLDQMAVEVEVTPEVFSDKIRALEEVRARLAQAIEQICGIRVDLRLVEPRTIERSEGKARRVIDQRNL</sequence>
<feature type="domain" description="AMP-dependent synthetase/ligase" evidence="10">
    <location>
        <begin position="95"/>
        <end position="296"/>
    </location>
</feature>
<evidence type="ECO:0000256" key="1">
    <source>
        <dbReference type="ARBA" id="ARBA00011245"/>
    </source>
</evidence>
<evidence type="ECO:0000256" key="8">
    <source>
        <dbReference type="ARBA" id="ARBA00075111"/>
    </source>
</evidence>
<proteinExistence type="inferred from homology"/>
<dbReference type="EMBL" id="CP020370">
    <property type="protein sequence ID" value="AUB81295.1"/>
    <property type="molecule type" value="Genomic_DNA"/>
</dbReference>
<dbReference type="Gene3D" id="3.30.300.30">
    <property type="match status" value="1"/>
</dbReference>
<evidence type="ECO:0000256" key="6">
    <source>
        <dbReference type="ARBA" id="ARBA00066629"/>
    </source>
</evidence>
<dbReference type="RefSeq" id="WP_100919070.1">
    <property type="nucleotide sequence ID" value="NZ_CP020370.1"/>
</dbReference>
<evidence type="ECO:0000256" key="7">
    <source>
        <dbReference type="ARBA" id="ARBA00068695"/>
    </source>
</evidence>
<dbReference type="UniPathway" id="UPA00930"/>
<keyword evidence="13" id="KW-1185">Reference proteome</keyword>
<dbReference type="Pfam" id="PF14535">
    <property type="entry name" value="AMP-binding_C_2"/>
    <property type="match status" value="1"/>
</dbReference>
<dbReference type="InterPro" id="IPR028154">
    <property type="entry name" value="AMP-dep_Lig_C"/>
</dbReference>
<accession>A0A2K8U6W3</accession>
<comment type="catalytic activity">
    <reaction evidence="9">
        <text>2-phenylacetate + ATP + CoA = phenylacetyl-CoA + AMP + diphosphate</text>
        <dbReference type="Rhea" id="RHEA:20956"/>
        <dbReference type="ChEBI" id="CHEBI:18401"/>
        <dbReference type="ChEBI" id="CHEBI:30616"/>
        <dbReference type="ChEBI" id="CHEBI:33019"/>
        <dbReference type="ChEBI" id="CHEBI:57287"/>
        <dbReference type="ChEBI" id="CHEBI:57390"/>
        <dbReference type="ChEBI" id="CHEBI:456215"/>
        <dbReference type="EC" id="6.2.1.30"/>
    </reaction>
</comment>
<gene>
    <name evidence="12" type="ORF">THSYN_10235</name>
</gene>
<reference evidence="12 13" key="1">
    <citation type="submission" date="2017-03" db="EMBL/GenBank/DDBJ databases">
        <title>Complete genome sequence of Candidatus 'Thiodictyon syntrophicum' sp. nov. strain Cad16T, a photolithoautotroph purple sulfur bacterium isolated from an alpine meromictic lake.</title>
        <authorList>
            <person name="Luedin S.M."/>
            <person name="Pothier J.F."/>
            <person name="Danza F."/>
            <person name="Storelli N."/>
            <person name="Wittwer M."/>
            <person name="Tonolla M."/>
        </authorList>
    </citation>
    <scope>NUCLEOTIDE SEQUENCE [LARGE SCALE GENOMIC DNA]</scope>
    <source>
        <strain evidence="12 13">Cad16T</strain>
    </source>
</reference>
<dbReference type="KEGG" id="tsy:THSYN_10235"/>
<dbReference type="InterPro" id="IPR042099">
    <property type="entry name" value="ANL_N_sf"/>
</dbReference>
<dbReference type="GO" id="GO:0010124">
    <property type="term" value="P:phenylacetate catabolic process"/>
    <property type="evidence" value="ECO:0007669"/>
    <property type="project" value="UniProtKB-UniRule"/>
</dbReference>
<comment type="subunit">
    <text evidence="1">Monomer.</text>
</comment>
<comment type="pathway">
    <text evidence="4 9">Aromatic compound metabolism; phenylacetate degradation.</text>
</comment>
<evidence type="ECO:0000259" key="11">
    <source>
        <dbReference type="Pfam" id="PF14535"/>
    </source>
</evidence>
<evidence type="ECO:0000256" key="5">
    <source>
        <dbReference type="ARBA" id="ARBA00061566"/>
    </source>
</evidence>
<dbReference type="Gene3D" id="3.40.50.12780">
    <property type="entry name" value="N-terminal domain of ligase-like"/>
    <property type="match status" value="1"/>
</dbReference>
<feature type="domain" description="AMP-dependent ligase C-terminal" evidence="11">
    <location>
        <begin position="346"/>
        <end position="442"/>
    </location>
</feature>
<dbReference type="OrthoDB" id="580775at2"/>
<evidence type="ECO:0000313" key="13">
    <source>
        <dbReference type="Proteomes" id="UP000232638"/>
    </source>
</evidence>
<dbReference type="InterPro" id="IPR045851">
    <property type="entry name" value="AMP-bd_C_sf"/>
</dbReference>
<name>A0A2K8U6W3_9GAMM</name>
<dbReference type="PANTHER" id="PTHR43845">
    <property type="entry name" value="BLR5969 PROTEIN"/>
    <property type="match status" value="1"/>
</dbReference>
<comment type="function">
    <text evidence="9">Catalyzes the activation of phenylacetic acid (PA) to phenylacetyl-CoA (PA-CoA).</text>
</comment>
<evidence type="ECO:0000256" key="4">
    <source>
        <dbReference type="ARBA" id="ARBA00060591"/>
    </source>
</evidence>
<dbReference type="PIRSF" id="PIRSF006444">
    <property type="entry name" value="PaaK"/>
    <property type="match status" value="1"/>
</dbReference>
<dbReference type="FunFam" id="3.40.50.12780:FF:000016">
    <property type="entry name" value="Phenylacetate-coenzyme A ligase"/>
    <property type="match status" value="1"/>
</dbReference>
<dbReference type="InterPro" id="IPR000873">
    <property type="entry name" value="AMP-dep_synth/lig_dom"/>
</dbReference>
<dbReference type="Pfam" id="PF00501">
    <property type="entry name" value="AMP-binding"/>
    <property type="match status" value="1"/>
</dbReference>
<dbReference type="Proteomes" id="UP000232638">
    <property type="component" value="Chromosome"/>
</dbReference>
<comment type="similarity">
    <text evidence="5 9">Belongs to the phenylacetyl-CoA ligase family.</text>
</comment>
<organism evidence="12 13">
    <name type="scientific">Candidatus Thiodictyon syntrophicum</name>
    <dbReference type="NCBI Taxonomy" id="1166950"/>
    <lineage>
        <taxon>Bacteria</taxon>
        <taxon>Pseudomonadati</taxon>
        <taxon>Pseudomonadota</taxon>
        <taxon>Gammaproteobacteria</taxon>
        <taxon>Chromatiales</taxon>
        <taxon>Chromatiaceae</taxon>
        <taxon>Thiodictyon</taxon>
    </lineage>
</organism>
<protein>
    <recommendedName>
        <fullName evidence="7 9">Phenylacetate-coenzyme A ligase</fullName>
        <ecNumber evidence="6 9">6.2.1.30</ecNumber>
    </recommendedName>
    <alternativeName>
        <fullName evidence="8 9">Phenylacetyl-CoA ligase</fullName>
    </alternativeName>
</protein>
<dbReference type="GO" id="GO:0047475">
    <property type="term" value="F:phenylacetate-CoA ligase activity"/>
    <property type="evidence" value="ECO:0007669"/>
    <property type="project" value="UniProtKB-EC"/>
</dbReference>